<reference evidence="1" key="1">
    <citation type="submission" date="2022-11" db="EMBL/GenBank/DDBJ databases">
        <title>blaNDM-1 and qnrB1 co-producing ST413 Enterobacter.</title>
        <authorList>
            <person name="Halder G."/>
            <person name="Chaudhuri B."/>
            <person name="Dutta S."/>
        </authorList>
    </citation>
    <scope>NUCLEOTIDE SEQUENCE</scope>
    <source>
        <strain evidence="1">PEER684</strain>
    </source>
</reference>
<dbReference type="AlphaFoldDB" id="A0AAE4DZG5"/>
<dbReference type="RefSeq" id="WP_155030806.1">
    <property type="nucleotide sequence ID" value="NZ_CP027986.1"/>
</dbReference>
<organism evidence="1 2">
    <name type="scientific">Enterobacter sichuanensis</name>
    <dbReference type="NCBI Taxonomy" id="2071710"/>
    <lineage>
        <taxon>Bacteria</taxon>
        <taxon>Pseudomonadati</taxon>
        <taxon>Pseudomonadota</taxon>
        <taxon>Gammaproteobacteria</taxon>
        <taxon>Enterobacterales</taxon>
        <taxon>Enterobacteriaceae</taxon>
        <taxon>Enterobacter</taxon>
        <taxon>Enterobacter cloacae complex</taxon>
    </lineage>
</organism>
<protein>
    <recommendedName>
        <fullName evidence="3">SMI1/KNR4 family protein</fullName>
    </recommendedName>
</protein>
<dbReference type="SUPFAM" id="SSF160631">
    <property type="entry name" value="SMI1/KNR4-like"/>
    <property type="match status" value="1"/>
</dbReference>
<name>A0AAE4DZG5_9ENTR</name>
<gene>
    <name evidence="1" type="ORF">MX989_18290</name>
</gene>
<accession>A0AAE4DZG5</accession>
<sequence>MLSEKIKLMSQSRGWWYDDITQEYSDALLSLGIDLSSDFAQFYLHVEDGATFHSRNHEIYQICWFVINSSYQLDLKRTHEILKIPNEYIPLDGFQSEGGYFYNKKTGEVLFINVGDTLTKFLQGELKPQWVDFNSFIEWFFDLDK</sequence>
<evidence type="ECO:0000313" key="2">
    <source>
        <dbReference type="Proteomes" id="UP001185068"/>
    </source>
</evidence>
<evidence type="ECO:0000313" key="1">
    <source>
        <dbReference type="EMBL" id="MDR9948020.1"/>
    </source>
</evidence>
<dbReference type="InterPro" id="IPR037883">
    <property type="entry name" value="Knr4/Smi1-like_sf"/>
</dbReference>
<proteinExistence type="predicted"/>
<dbReference type="EMBL" id="JALLIR010000001">
    <property type="protein sequence ID" value="MDR9948020.1"/>
    <property type="molecule type" value="Genomic_DNA"/>
</dbReference>
<comment type="caution">
    <text evidence="1">The sequence shown here is derived from an EMBL/GenBank/DDBJ whole genome shotgun (WGS) entry which is preliminary data.</text>
</comment>
<dbReference type="GeneID" id="72830972"/>
<dbReference type="Proteomes" id="UP001185068">
    <property type="component" value="Unassembled WGS sequence"/>
</dbReference>
<evidence type="ECO:0008006" key="3">
    <source>
        <dbReference type="Google" id="ProtNLM"/>
    </source>
</evidence>